<evidence type="ECO:0000256" key="1">
    <source>
        <dbReference type="ARBA" id="ARBA00022898"/>
    </source>
</evidence>
<name>A0ABP7LI62_9SPHN</name>
<comment type="caution">
    <text evidence="5">The sequence shown here is derived from an EMBL/GenBank/DDBJ whole genome shotgun (WGS) entry which is preliminary data.</text>
</comment>
<dbReference type="Pfam" id="PF01168">
    <property type="entry name" value="Ala_racemase_N"/>
    <property type="match status" value="1"/>
</dbReference>
<dbReference type="SUPFAM" id="SSF51419">
    <property type="entry name" value="PLP-binding barrel"/>
    <property type="match status" value="1"/>
</dbReference>
<feature type="modified residue" description="N6-(pyridoxal phosphate)lysine" evidence="2">
    <location>
        <position position="36"/>
    </location>
</feature>
<reference evidence="6" key="1">
    <citation type="journal article" date="2019" name="Int. J. Syst. Evol. Microbiol.">
        <title>The Global Catalogue of Microorganisms (GCM) 10K type strain sequencing project: providing services to taxonomists for standard genome sequencing and annotation.</title>
        <authorList>
            <consortium name="The Broad Institute Genomics Platform"/>
            <consortium name="The Broad Institute Genome Sequencing Center for Infectious Disease"/>
            <person name="Wu L."/>
            <person name="Ma J."/>
        </authorList>
    </citation>
    <scope>NUCLEOTIDE SEQUENCE [LARGE SCALE GENOMIC DNA]</scope>
    <source>
        <strain evidence="6">JCM 17543</strain>
    </source>
</reference>
<keyword evidence="6" id="KW-1185">Reference proteome</keyword>
<feature type="domain" description="Alanine racemase N-terminal" evidence="4">
    <location>
        <begin position="9"/>
        <end position="216"/>
    </location>
</feature>
<evidence type="ECO:0000256" key="3">
    <source>
        <dbReference type="RuleBase" id="RU004514"/>
    </source>
</evidence>
<dbReference type="HAMAP" id="MF_02087">
    <property type="entry name" value="PLP_homeostasis"/>
    <property type="match status" value="1"/>
</dbReference>
<dbReference type="EMBL" id="BAABBM010000001">
    <property type="protein sequence ID" value="GAA3899412.1"/>
    <property type="molecule type" value="Genomic_DNA"/>
</dbReference>
<accession>A0ABP7LI62</accession>
<comment type="function">
    <text evidence="2">Pyridoxal 5'-phosphate (PLP)-binding protein, which is involved in PLP homeostasis.</text>
</comment>
<dbReference type="PANTHER" id="PTHR10146:SF14">
    <property type="entry name" value="PYRIDOXAL PHOSPHATE HOMEOSTASIS PROTEIN"/>
    <property type="match status" value="1"/>
</dbReference>
<dbReference type="InterPro" id="IPR011078">
    <property type="entry name" value="PyrdxlP_homeostasis"/>
</dbReference>
<evidence type="ECO:0000256" key="2">
    <source>
        <dbReference type="HAMAP-Rule" id="MF_02087"/>
    </source>
</evidence>
<evidence type="ECO:0000313" key="5">
    <source>
        <dbReference type="EMBL" id="GAA3899412.1"/>
    </source>
</evidence>
<dbReference type="InterPro" id="IPR029066">
    <property type="entry name" value="PLP-binding_barrel"/>
</dbReference>
<keyword evidence="1 2" id="KW-0663">Pyridoxal phosphate</keyword>
<organism evidence="5 6">
    <name type="scientific">Sphingomonas limnosediminicola</name>
    <dbReference type="NCBI Taxonomy" id="940133"/>
    <lineage>
        <taxon>Bacteria</taxon>
        <taxon>Pseudomonadati</taxon>
        <taxon>Pseudomonadota</taxon>
        <taxon>Alphaproteobacteria</taxon>
        <taxon>Sphingomonadales</taxon>
        <taxon>Sphingomonadaceae</taxon>
        <taxon>Sphingomonas</taxon>
    </lineage>
</organism>
<dbReference type="Gene3D" id="3.20.20.10">
    <property type="entry name" value="Alanine racemase"/>
    <property type="match status" value="1"/>
</dbReference>
<evidence type="ECO:0000313" key="6">
    <source>
        <dbReference type="Proteomes" id="UP001500827"/>
    </source>
</evidence>
<dbReference type="Proteomes" id="UP001500827">
    <property type="component" value="Unassembled WGS sequence"/>
</dbReference>
<proteinExistence type="inferred from homology"/>
<dbReference type="CDD" id="cd00635">
    <property type="entry name" value="PLPDE_III_YBL036c_like"/>
    <property type="match status" value="1"/>
</dbReference>
<sequence>MTSAAARRDKILENIAAAAKLARREPSEIQLVAVSKGRTAEEIEPLIAAGQRDFGESRVQEALSKWPELLACNPDIRLHGIGRLQSNKAAEAIGLFETIHSLDRLSLLDALTKEVEKSGHFPGVYVQVNIGEEEQKGGCPIDELGTLIEAVRASPLPLAGLMCIPPAGLEPSPYFALLAKLGRRHDVTSLSMGMSADYRQAVMLGSTAVRVGTALFEDDAQA</sequence>
<dbReference type="PANTHER" id="PTHR10146">
    <property type="entry name" value="PROLINE SYNTHETASE CO-TRANSCRIBED BACTERIAL HOMOLOG PROTEIN"/>
    <property type="match status" value="1"/>
</dbReference>
<evidence type="ECO:0000259" key="4">
    <source>
        <dbReference type="Pfam" id="PF01168"/>
    </source>
</evidence>
<dbReference type="NCBIfam" id="TIGR00044">
    <property type="entry name" value="YggS family pyridoxal phosphate-dependent enzyme"/>
    <property type="match status" value="1"/>
</dbReference>
<protein>
    <recommendedName>
        <fullName evidence="2">Pyridoxal phosphate homeostasis protein</fullName>
        <shortName evidence="2">PLP homeostasis protein</shortName>
    </recommendedName>
</protein>
<dbReference type="InterPro" id="IPR001608">
    <property type="entry name" value="Ala_racemase_N"/>
</dbReference>
<comment type="similarity">
    <text evidence="2 3">Belongs to the pyridoxal phosphate-binding protein YggS/PROSC family.</text>
</comment>
<gene>
    <name evidence="5" type="ORF">GCM10022276_17790</name>
</gene>
<dbReference type="RefSeq" id="WP_344699332.1">
    <property type="nucleotide sequence ID" value="NZ_BAABBM010000001.1"/>
</dbReference>
<dbReference type="PIRSF" id="PIRSF004848">
    <property type="entry name" value="YBL036c_PLPDEIII"/>
    <property type="match status" value="1"/>
</dbReference>